<evidence type="ECO:0000313" key="3">
    <source>
        <dbReference type="EMBL" id="VEH06406.1"/>
    </source>
</evidence>
<dbReference type="EMBL" id="LR134377">
    <property type="protein sequence ID" value="VEH06406.1"/>
    <property type="molecule type" value="Genomic_DNA"/>
</dbReference>
<dbReference type="InterPro" id="IPR050090">
    <property type="entry name" value="Tyrosine_recombinase_XerCD"/>
</dbReference>
<dbReference type="InterPro" id="IPR002104">
    <property type="entry name" value="Integrase_catalytic"/>
</dbReference>
<dbReference type="PANTHER" id="PTHR30349">
    <property type="entry name" value="PHAGE INTEGRASE-RELATED"/>
    <property type="match status" value="1"/>
</dbReference>
<dbReference type="GO" id="GO:0015074">
    <property type="term" value="P:DNA integration"/>
    <property type="evidence" value="ECO:0007669"/>
    <property type="project" value="InterPro"/>
</dbReference>
<sequence length="217" mass="24567">MRWSGSKDWAPETRNSYHASTRLFFQWRSLRHECEDPSILLKSIKRPVPPPRPAPDVAIREALLTPNERLKLILRLAAELGLRSAEIASIAATDIQPASDGWEILTVHGKGQKDRVLPIPPDLMFEMSRHIQGQKWLFPGNLHGHLSPRWVGKLAAKNLPDNWTLHTLRHRFATTAYAESQDIIAIQDALGHESIETTQRYTKASTDIRGLIQAARL</sequence>
<protein>
    <submittedName>
        <fullName evidence="3">Phage family integrase/recombinase protein</fullName>
    </submittedName>
</protein>
<dbReference type="AlphaFoldDB" id="A0AB38VRB3"/>
<dbReference type="PANTHER" id="PTHR30349:SF64">
    <property type="entry name" value="PROPHAGE INTEGRASE INTD-RELATED"/>
    <property type="match status" value="1"/>
</dbReference>
<evidence type="ECO:0000313" key="4">
    <source>
        <dbReference type="Proteomes" id="UP000271380"/>
    </source>
</evidence>
<dbReference type="Proteomes" id="UP000271380">
    <property type="component" value="Chromosome"/>
</dbReference>
<dbReference type="Pfam" id="PF00589">
    <property type="entry name" value="Phage_integrase"/>
    <property type="match status" value="1"/>
</dbReference>
<organism evidence="3 4">
    <name type="scientific">Corynebacterium kutscheri</name>
    <dbReference type="NCBI Taxonomy" id="35755"/>
    <lineage>
        <taxon>Bacteria</taxon>
        <taxon>Bacillati</taxon>
        <taxon>Actinomycetota</taxon>
        <taxon>Actinomycetes</taxon>
        <taxon>Mycobacteriales</taxon>
        <taxon>Corynebacteriaceae</taxon>
        <taxon>Corynebacterium</taxon>
    </lineage>
</organism>
<keyword evidence="1" id="KW-0233">DNA recombination</keyword>
<dbReference type="InterPro" id="IPR011010">
    <property type="entry name" value="DNA_brk_join_enz"/>
</dbReference>
<dbReference type="PROSITE" id="PS51898">
    <property type="entry name" value="TYR_RECOMBINASE"/>
    <property type="match status" value="1"/>
</dbReference>
<evidence type="ECO:0000259" key="2">
    <source>
        <dbReference type="PROSITE" id="PS51898"/>
    </source>
</evidence>
<reference evidence="3 4" key="1">
    <citation type="submission" date="2018-12" db="EMBL/GenBank/DDBJ databases">
        <authorList>
            <consortium name="Pathogen Informatics"/>
        </authorList>
    </citation>
    <scope>NUCLEOTIDE SEQUENCE [LARGE SCALE GENOMIC DNA]</scope>
    <source>
        <strain evidence="3 4">NCTC949</strain>
    </source>
</reference>
<dbReference type="SUPFAM" id="SSF56349">
    <property type="entry name" value="DNA breaking-rejoining enzymes"/>
    <property type="match status" value="1"/>
</dbReference>
<dbReference type="GO" id="GO:0003677">
    <property type="term" value="F:DNA binding"/>
    <property type="evidence" value="ECO:0007669"/>
    <property type="project" value="InterPro"/>
</dbReference>
<gene>
    <name evidence="3" type="primary">xerD_1</name>
    <name evidence="3" type="ORF">NCTC949_01106</name>
</gene>
<dbReference type="Gene3D" id="1.10.443.10">
    <property type="entry name" value="Intergrase catalytic core"/>
    <property type="match status" value="1"/>
</dbReference>
<dbReference type="InterPro" id="IPR013762">
    <property type="entry name" value="Integrase-like_cat_sf"/>
</dbReference>
<proteinExistence type="predicted"/>
<evidence type="ECO:0000256" key="1">
    <source>
        <dbReference type="ARBA" id="ARBA00023172"/>
    </source>
</evidence>
<name>A0AB38VRB3_9CORY</name>
<accession>A0AB38VRB3</accession>
<feature type="domain" description="Tyr recombinase" evidence="2">
    <location>
        <begin position="48"/>
        <end position="216"/>
    </location>
</feature>
<dbReference type="GO" id="GO:0006310">
    <property type="term" value="P:DNA recombination"/>
    <property type="evidence" value="ECO:0007669"/>
    <property type="project" value="UniProtKB-KW"/>
</dbReference>